<feature type="region of interest" description="Disordered" evidence="1">
    <location>
        <begin position="333"/>
        <end position="358"/>
    </location>
</feature>
<dbReference type="EMBL" id="CAUH01002233">
    <property type="protein sequence ID" value="CCU76157.1"/>
    <property type="molecule type" value="Genomic_DNA"/>
</dbReference>
<dbReference type="HOGENOM" id="CLU_019955_3_0_1"/>
<dbReference type="PANTHER" id="PTHR12072">
    <property type="entry name" value="CWF19, CELL CYCLE CONTROL PROTEIN"/>
    <property type="match status" value="1"/>
</dbReference>
<dbReference type="PANTHER" id="PTHR12072:SF4">
    <property type="entry name" value="CWF19-LIKE PROTEIN 1"/>
    <property type="match status" value="1"/>
</dbReference>
<dbReference type="Proteomes" id="UP000015441">
    <property type="component" value="Unassembled WGS sequence"/>
</dbReference>
<dbReference type="eggNOG" id="KOG2476">
    <property type="taxonomic scope" value="Eukaryota"/>
</dbReference>
<dbReference type="Pfam" id="PF04677">
    <property type="entry name" value="CwfJ_C_1"/>
    <property type="match status" value="1"/>
</dbReference>
<dbReference type="GO" id="GO:0000398">
    <property type="term" value="P:mRNA splicing, via spliceosome"/>
    <property type="evidence" value="ECO:0007669"/>
    <property type="project" value="TreeGrafter"/>
</dbReference>
<organism evidence="4 5">
    <name type="scientific">Blumeria graminis f. sp. hordei (strain DH14)</name>
    <name type="common">Barley powdery mildew</name>
    <name type="synonym">Oidium monilioides f. sp. hordei</name>
    <dbReference type="NCBI Taxonomy" id="546991"/>
    <lineage>
        <taxon>Eukaryota</taxon>
        <taxon>Fungi</taxon>
        <taxon>Dikarya</taxon>
        <taxon>Ascomycota</taxon>
        <taxon>Pezizomycotina</taxon>
        <taxon>Leotiomycetes</taxon>
        <taxon>Erysiphales</taxon>
        <taxon>Erysiphaceae</taxon>
        <taxon>Blumeria</taxon>
        <taxon>Blumeria hordei</taxon>
    </lineage>
</organism>
<dbReference type="GO" id="GO:0071014">
    <property type="term" value="C:post-mRNA release spliceosomal complex"/>
    <property type="evidence" value="ECO:0007669"/>
    <property type="project" value="TreeGrafter"/>
</dbReference>
<dbReference type="InterPro" id="IPR040194">
    <property type="entry name" value="Cwf19-like"/>
</dbReference>
<dbReference type="InterPro" id="IPR006767">
    <property type="entry name" value="Cwf19-like_C_dom-2"/>
</dbReference>
<gene>
    <name evidence="4" type="ORF">BGHDH14_bgh01471</name>
</gene>
<name>N1JE61_BLUG1</name>
<evidence type="ECO:0008006" key="6">
    <source>
        <dbReference type="Google" id="ProtNLM"/>
    </source>
</evidence>
<evidence type="ECO:0000256" key="1">
    <source>
        <dbReference type="SAM" id="MobiDB-lite"/>
    </source>
</evidence>
<feature type="domain" description="Cwf19-like C-terminal" evidence="3">
    <location>
        <begin position="360"/>
        <end position="488"/>
    </location>
</feature>
<dbReference type="InParanoid" id="N1JE61"/>
<evidence type="ECO:0000259" key="2">
    <source>
        <dbReference type="Pfam" id="PF04676"/>
    </source>
</evidence>
<dbReference type="FunCoup" id="N1JE61">
    <property type="interactions" value="1081"/>
</dbReference>
<evidence type="ECO:0000313" key="5">
    <source>
        <dbReference type="Proteomes" id="UP000015441"/>
    </source>
</evidence>
<dbReference type="STRING" id="546991.N1JE61"/>
<feature type="domain" description="Cwf19-like protein C-terminal" evidence="2">
    <location>
        <begin position="538"/>
        <end position="600"/>
    </location>
</feature>
<sequence length="601" mass="67596">MHLWPSRVATRARQDLFGETEHRLNAVQQQPVHKFAMTCKMLVFFILHALNQDSPTAVIRYKLIVIGDVNGQLHPIFSKLATLHTKNNFNLAIIAGNLFSADQAHTTDLFAGNVFIPFPTYFTVGSNPLPQIIIDKIEKNEEIYPNLYYLGKRCTTTTSDGVKIVTLGGKPGDPTAVDLSQEQYLPFHTVADAKALYSNVSADILLTNCWPAGIRNGSRVPVTDDSMLPAGYKHISDLCATIKPRYHFSVSPSLFFEREPFYQDLIQNASGINQITRFLSLAAYGTSKQKFMYAFNLSLSVNSSSPPPAGVTNPPWNFEQCIRKRPALDVDPFSRYGQPGTKRNRGTHSRNQRENKFQPPGPGECFFCLSNPSLATHLISSIGEDSYLTIAKGPLTTSATNAHFGICFPAHVLIVPLAHSPNLASIPEEENAREKTFTEMTRFRISIQNMIASNSGNKLGTITYEISKTNGVHIHWQLIPISEKLVREGLVEAAFRVEADNLSYPAFLDRDPVVGLHEGNFFRLWLWAPPNGEKTEETSKCITMFFEQDFKFSLQFGRTVLAKLLGLEQRTQWRDCVQSEEEEKRDIRMFKAAFREFDFTL</sequence>
<dbReference type="Pfam" id="PF04676">
    <property type="entry name" value="CwfJ_C_2"/>
    <property type="match status" value="1"/>
</dbReference>
<evidence type="ECO:0000259" key="3">
    <source>
        <dbReference type="Pfam" id="PF04677"/>
    </source>
</evidence>
<dbReference type="AlphaFoldDB" id="N1JE61"/>
<reference evidence="4 5" key="1">
    <citation type="journal article" date="2010" name="Science">
        <title>Genome expansion and gene loss in powdery mildew fungi reveal tradeoffs in extreme parasitism.</title>
        <authorList>
            <person name="Spanu P.D."/>
            <person name="Abbott J.C."/>
            <person name="Amselem J."/>
            <person name="Burgis T.A."/>
            <person name="Soanes D.M."/>
            <person name="Stueber K."/>
            <person name="Ver Loren van Themaat E."/>
            <person name="Brown J.K.M."/>
            <person name="Butcher S.A."/>
            <person name="Gurr S.J."/>
            <person name="Lebrun M.-H."/>
            <person name="Ridout C.J."/>
            <person name="Schulze-Lefert P."/>
            <person name="Talbot N.J."/>
            <person name="Ahmadinejad N."/>
            <person name="Ametz C."/>
            <person name="Barton G.R."/>
            <person name="Benjdia M."/>
            <person name="Bidzinski P."/>
            <person name="Bindschedler L.V."/>
            <person name="Both M."/>
            <person name="Brewer M.T."/>
            <person name="Cadle-Davidson L."/>
            <person name="Cadle-Davidson M.M."/>
            <person name="Collemare J."/>
            <person name="Cramer R."/>
            <person name="Frenkel O."/>
            <person name="Godfrey D."/>
            <person name="Harriman J."/>
            <person name="Hoede C."/>
            <person name="King B.C."/>
            <person name="Klages S."/>
            <person name="Kleemann J."/>
            <person name="Knoll D."/>
            <person name="Koti P.S."/>
            <person name="Kreplak J."/>
            <person name="Lopez-Ruiz F.J."/>
            <person name="Lu X."/>
            <person name="Maekawa T."/>
            <person name="Mahanil S."/>
            <person name="Micali C."/>
            <person name="Milgroom M.G."/>
            <person name="Montana G."/>
            <person name="Noir S."/>
            <person name="O'Connell R.J."/>
            <person name="Oberhaensli S."/>
            <person name="Parlange F."/>
            <person name="Pedersen C."/>
            <person name="Quesneville H."/>
            <person name="Reinhardt R."/>
            <person name="Rott M."/>
            <person name="Sacristan S."/>
            <person name="Schmidt S.M."/>
            <person name="Schoen M."/>
            <person name="Skamnioti P."/>
            <person name="Sommer H."/>
            <person name="Stephens A."/>
            <person name="Takahara H."/>
            <person name="Thordal-Christensen H."/>
            <person name="Vigouroux M."/>
            <person name="Wessling R."/>
            <person name="Wicker T."/>
            <person name="Panstruga R."/>
        </authorList>
    </citation>
    <scope>NUCLEOTIDE SEQUENCE [LARGE SCALE GENOMIC DNA]</scope>
    <source>
        <strain evidence="4">DH14</strain>
    </source>
</reference>
<dbReference type="CDD" id="cd07380">
    <property type="entry name" value="MPP_CWF19_N"/>
    <property type="match status" value="1"/>
</dbReference>
<accession>N1JE61</accession>
<proteinExistence type="predicted"/>
<evidence type="ECO:0000313" key="4">
    <source>
        <dbReference type="EMBL" id="CCU76157.1"/>
    </source>
</evidence>
<dbReference type="GO" id="GO:0061632">
    <property type="term" value="F:RNA lariat debranching enzyme activator activity"/>
    <property type="evidence" value="ECO:0007669"/>
    <property type="project" value="TreeGrafter"/>
</dbReference>
<comment type="caution">
    <text evidence="4">The sequence shown here is derived from an EMBL/GenBank/DDBJ whole genome shotgun (WGS) entry which is preliminary data.</text>
</comment>
<dbReference type="InterPro" id="IPR006768">
    <property type="entry name" value="Cwf19-like_C_dom-1"/>
</dbReference>
<dbReference type="OrthoDB" id="444325at2759"/>
<keyword evidence="5" id="KW-1185">Reference proteome</keyword>
<protein>
    <recommendedName>
        <fullName evidence="6">CwfJ domain-containing protein</fullName>
    </recommendedName>
</protein>